<evidence type="ECO:0000259" key="2">
    <source>
        <dbReference type="Pfam" id="PF10988"/>
    </source>
</evidence>
<dbReference type="Pfam" id="PF10988">
    <property type="entry name" value="DUF2807"/>
    <property type="match status" value="1"/>
</dbReference>
<accession>A0A556MY82</accession>
<dbReference type="Proteomes" id="UP000316008">
    <property type="component" value="Unassembled WGS sequence"/>
</dbReference>
<proteinExistence type="predicted"/>
<keyword evidence="4" id="KW-1185">Reference proteome</keyword>
<organism evidence="3 4">
    <name type="scientific">Fluviicola chungangensis</name>
    <dbReference type="NCBI Taxonomy" id="2597671"/>
    <lineage>
        <taxon>Bacteria</taxon>
        <taxon>Pseudomonadati</taxon>
        <taxon>Bacteroidota</taxon>
        <taxon>Flavobacteriia</taxon>
        <taxon>Flavobacteriales</taxon>
        <taxon>Crocinitomicaceae</taxon>
        <taxon>Fluviicola</taxon>
    </lineage>
</organism>
<dbReference type="InterPro" id="IPR021255">
    <property type="entry name" value="DUF2807"/>
</dbReference>
<dbReference type="PANTHER" id="PTHR39200">
    <property type="entry name" value="HYPOTHETICAL EXPORTED PROTEIN"/>
    <property type="match status" value="1"/>
</dbReference>
<reference evidence="3 4" key="1">
    <citation type="submission" date="2019-07" db="EMBL/GenBank/DDBJ databases">
        <authorList>
            <person name="Huq M.A."/>
        </authorList>
    </citation>
    <scope>NUCLEOTIDE SEQUENCE [LARGE SCALE GENOMIC DNA]</scope>
    <source>
        <strain evidence="3 4">MAH-3</strain>
    </source>
</reference>
<comment type="caution">
    <text evidence="3">The sequence shown here is derived from an EMBL/GenBank/DDBJ whole genome shotgun (WGS) entry which is preliminary data.</text>
</comment>
<evidence type="ECO:0000256" key="1">
    <source>
        <dbReference type="SAM" id="SignalP"/>
    </source>
</evidence>
<feature type="chain" id="PRO_5022234311" evidence="1">
    <location>
        <begin position="23"/>
        <end position="241"/>
    </location>
</feature>
<keyword evidence="1" id="KW-0732">Signal</keyword>
<dbReference type="RefSeq" id="WP_144332990.1">
    <property type="nucleotide sequence ID" value="NZ_VLPL01000004.1"/>
</dbReference>
<gene>
    <name evidence="3" type="ORF">FO442_09775</name>
</gene>
<dbReference type="OrthoDB" id="5585143at2"/>
<dbReference type="Gene3D" id="2.160.20.120">
    <property type="match status" value="1"/>
</dbReference>
<dbReference type="PROSITE" id="PS51257">
    <property type="entry name" value="PROKAR_LIPOPROTEIN"/>
    <property type="match status" value="1"/>
</dbReference>
<feature type="domain" description="Putative auto-transporter adhesin head GIN" evidence="2">
    <location>
        <begin position="45"/>
        <end position="226"/>
    </location>
</feature>
<protein>
    <submittedName>
        <fullName evidence="3">DUF2807 domain-containing protein</fullName>
    </submittedName>
</protein>
<dbReference type="AlphaFoldDB" id="A0A556MY82"/>
<name>A0A556MY82_9FLAO</name>
<sequence length="241" mass="25339">MKSLKCMLPAILLLAMSFTSCKKNLFNSIKGKGETVTETRNLSGFNKISLSIDGDVNYVQDTVYFVEISAQQNVLDVITTQVSAGELKIDSRRWIRKHNGITILVHSPDLRAMDLSGSGNIASFFDIVTTGLELNVSGSGNITLAAVHTDELEVNISGSGNIAVSGGTVTGQKATISGSGNITMDDLKATDSDAKISGSGNISLWAVNQLKASISGSGDIRYKGNPVINTSISGSGSLIHI</sequence>
<dbReference type="PANTHER" id="PTHR39200:SF1">
    <property type="entry name" value="AUTO-TRANSPORTER ADHESIN HEAD GIN DOMAIN-CONTAINING PROTEIN-RELATED"/>
    <property type="match status" value="1"/>
</dbReference>
<evidence type="ECO:0000313" key="4">
    <source>
        <dbReference type="Proteomes" id="UP000316008"/>
    </source>
</evidence>
<dbReference type="EMBL" id="VLPL01000004">
    <property type="protein sequence ID" value="TSJ44877.1"/>
    <property type="molecule type" value="Genomic_DNA"/>
</dbReference>
<feature type="signal peptide" evidence="1">
    <location>
        <begin position="1"/>
        <end position="22"/>
    </location>
</feature>
<evidence type="ECO:0000313" key="3">
    <source>
        <dbReference type="EMBL" id="TSJ44877.1"/>
    </source>
</evidence>